<dbReference type="EMBL" id="JAJJMM010000001">
    <property type="protein sequence ID" value="MCC9064513.1"/>
    <property type="molecule type" value="Genomic_DNA"/>
</dbReference>
<accession>A0ABS8MG88</accession>
<dbReference type="NCBIfam" id="NF047539">
    <property type="entry name" value="XAC2610_fam"/>
    <property type="match status" value="1"/>
</dbReference>
<evidence type="ECO:0000313" key="1">
    <source>
        <dbReference type="EMBL" id="MCC9064513.1"/>
    </source>
</evidence>
<evidence type="ECO:0008006" key="3">
    <source>
        <dbReference type="Google" id="ProtNLM"/>
    </source>
</evidence>
<reference evidence="1" key="1">
    <citation type="submission" date="2021-11" db="EMBL/GenBank/DDBJ databases">
        <title>Description of novel Flavobacterium species.</title>
        <authorList>
            <person name="Saticioglu I.B."/>
            <person name="Ay H."/>
            <person name="Altun S."/>
            <person name="Duman M."/>
        </authorList>
    </citation>
    <scope>NUCLEOTIDE SEQUENCE</scope>
    <source>
        <strain evidence="1">F-30</strain>
    </source>
</reference>
<keyword evidence="2" id="KW-1185">Reference proteome</keyword>
<dbReference type="RefSeq" id="WP_230037523.1">
    <property type="nucleotide sequence ID" value="NZ_JAJJMM010000001.1"/>
</dbReference>
<proteinExistence type="predicted"/>
<sequence length="299" mass="33671">MNAIANSAIQHKILIVLLFLVSIRLAAQATYVGFIDKYPIEFITDLNSEGSGNAIYAYTNYDTPIVISGTLKKGILTFYEKDKTGNDTAKITFEYFNSKSKKLEGKWTDLNTKKELNISLSKTFEVEYGDNIEWKNREILQSVSLKGKYFKLIVSKMRGDFDAKVTGVKILEKKTDKLLQQIDMDCQLLGLNNISTDDYNFDGIEDFSVFEGGTAGPDTTSLYFLYNPITGKYFESGFSGTSLEFDSKTKRISEHNQCCAGTSQMNAEYKVVNNKMVLIKKTCLKLDIKSGELKKVKCD</sequence>
<name>A0ABS8MG88_9FLAO</name>
<organism evidence="1 2">
    <name type="scientific">Flavobacterium piscisymbiosum</name>
    <dbReference type="NCBI Taxonomy" id="2893753"/>
    <lineage>
        <taxon>Bacteria</taxon>
        <taxon>Pseudomonadati</taxon>
        <taxon>Bacteroidota</taxon>
        <taxon>Flavobacteriia</taxon>
        <taxon>Flavobacteriales</taxon>
        <taxon>Flavobacteriaceae</taxon>
        <taxon>Flavobacterium</taxon>
    </lineage>
</organism>
<gene>
    <name evidence="1" type="ORF">LNP81_16030</name>
</gene>
<dbReference type="InterPro" id="IPR058087">
    <property type="entry name" value="XAC2610_dom"/>
</dbReference>
<dbReference type="Proteomes" id="UP001430679">
    <property type="component" value="Unassembled WGS sequence"/>
</dbReference>
<evidence type="ECO:0000313" key="2">
    <source>
        <dbReference type="Proteomes" id="UP001430679"/>
    </source>
</evidence>
<protein>
    <recommendedName>
        <fullName evidence="3">VCBS repeat-containing protein</fullName>
    </recommendedName>
</protein>
<comment type="caution">
    <text evidence="1">The sequence shown here is derived from an EMBL/GenBank/DDBJ whole genome shotgun (WGS) entry which is preliminary data.</text>
</comment>